<reference evidence="4" key="3">
    <citation type="submission" date="2015-08" db="EMBL/GenBank/DDBJ databases">
        <title>Draft Genome Sequence of a Heterotrophic Facultative Anaerobic Bacterium Ardenticatena maritima Strain 110S.</title>
        <authorList>
            <person name="Kawaichi S."/>
            <person name="Yoshida T."/>
            <person name="Sako Y."/>
            <person name="Nakamura R."/>
        </authorList>
    </citation>
    <scope>NUCLEOTIDE SEQUENCE [LARGE SCALE GENOMIC DNA]</scope>
    <source>
        <strain evidence="4">110S</strain>
    </source>
</reference>
<dbReference type="Proteomes" id="UP000037784">
    <property type="component" value="Unassembled WGS sequence"/>
</dbReference>
<evidence type="ECO:0000313" key="2">
    <source>
        <dbReference type="EMBL" id="GAP64074.1"/>
    </source>
</evidence>
<proteinExistence type="predicted"/>
<dbReference type="InterPro" id="IPR007163">
    <property type="entry name" value="VCA0040-like"/>
</dbReference>
<dbReference type="Proteomes" id="UP000050502">
    <property type="component" value="Unassembled WGS sequence"/>
</dbReference>
<reference evidence="2 4" key="1">
    <citation type="journal article" date="2015" name="Genome Announc.">
        <title>Draft Genome Sequence of a Heterotrophic Facultative Anaerobic Thermophilic Bacterium, Ardenticatena maritima Strain 110ST.</title>
        <authorList>
            <person name="Kawaichi S."/>
            <person name="Yoshida T."/>
            <person name="Sako Y."/>
            <person name="Nakamura R."/>
        </authorList>
    </citation>
    <scope>NUCLEOTIDE SEQUENCE [LARGE SCALE GENOMIC DNA]</scope>
    <source>
        <strain evidence="2 4">110S</strain>
    </source>
</reference>
<dbReference type="PANTHER" id="PTHR37308:SF1">
    <property type="entry name" value="POLYPRENYL-PHOSPHATE TRANSPORTER"/>
    <property type="match status" value="1"/>
</dbReference>
<keyword evidence="1" id="KW-0812">Transmembrane</keyword>
<dbReference type="PANTHER" id="PTHR37308">
    <property type="entry name" value="INTEGRAL MEMBRANE PROTEIN"/>
    <property type="match status" value="1"/>
</dbReference>
<evidence type="ECO:0000313" key="4">
    <source>
        <dbReference type="Proteomes" id="UP000037784"/>
    </source>
</evidence>
<sequence length="329" mass="35719">MAQAETTWTLQTRRRTWREYALLVLKGMLMGSADVVPGVSGGTMAFILGIYEELVLSIRAAARPPFWRALLRGRLREALEAVNAPFLIAVGSGIGLAVLSLARILEWLLENKPVYVWSFFFGLVLASVVTVSSRVRRWTPTLGVLLVAGALFAYWLVGAVPLQTPNDWWFLILSGALAICAMILPGISGAFILVLLGKYQYVLSAVNNRDIVTIGLVGLGAAIGIVSFAQILGWLFKRYHDATVAVLIGLMVGSLRKIWPWKETVEYITGSHGEIIPTVQRNIVPPLTVNGGVNGEVVVAVVLALLGFGAVVFIERYLAGEETSTRTDA</sequence>
<dbReference type="Pfam" id="PF04018">
    <property type="entry name" value="VCA0040-like"/>
    <property type="match status" value="1"/>
</dbReference>
<keyword evidence="1" id="KW-1133">Transmembrane helix</keyword>
<feature type="transmembrane region" description="Helical" evidence="1">
    <location>
        <begin position="143"/>
        <end position="162"/>
    </location>
</feature>
<feature type="transmembrane region" description="Helical" evidence="1">
    <location>
        <begin position="211"/>
        <end position="236"/>
    </location>
</feature>
<feature type="transmembrane region" description="Helical" evidence="1">
    <location>
        <begin position="114"/>
        <end position="131"/>
    </location>
</feature>
<evidence type="ECO:0000256" key="1">
    <source>
        <dbReference type="SAM" id="Phobius"/>
    </source>
</evidence>
<protein>
    <submittedName>
        <fullName evidence="2">Putative membrane protein</fullName>
    </submittedName>
</protein>
<evidence type="ECO:0000313" key="3">
    <source>
        <dbReference type="EMBL" id="KPL86408.1"/>
    </source>
</evidence>
<accession>A0A0M9UDI9</accession>
<dbReference type="STRING" id="872965.SE16_13955"/>
<name>A0A0M9UDI9_9CHLR</name>
<dbReference type="EMBL" id="BBZA01000225">
    <property type="protein sequence ID" value="GAP64074.1"/>
    <property type="molecule type" value="Genomic_DNA"/>
</dbReference>
<feature type="transmembrane region" description="Helical" evidence="1">
    <location>
        <begin position="82"/>
        <end position="102"/>
    </location>
</feature>
<dbReference type="AlphaFoldDB" id="A0A0M9UDI9"/>
<organism evidence="2 4">
    <name type="scientific">Ardenticatena maritima</name>
    <dbReference type="NCBI Taxonomy" id="872965"/>
    <lineage>
        <taxon>Bacteria</taxon>
        <taxon>Bacillati</taxon>
        <taxon>Chloroflexota</taxon>
        <taxon>Ardenticatenia</taxon>
        <taxon>Ardenticatenales</taxon>
        <taxon>Ardenticatenaceae</taxon>
        <taxon>Ardenticatena</taxon>
    </lineage>
</organism>
<comment type="caution">
    <text evidence="2">The sequence shown here is derived from an EMBL/GenBank/DDBJ whole genome shotgun (WGS) entry which is preliminary data.</text>
</comment>
<dbReference type="EMBL" id="LGKN01000009">
    <property type="protein sequence ID" value="KPL86408.1"/>
    <property type="molecule type" value="Genomic_DNA"/>
</dbReference>
<evidence type="ECO:0000313" key="5">
    <source>
        <dbReference type="Proteomes" id="UP000050502"/>
    </source>
</evidence>
<dbReference type="OrthoDB" id="9793746at2"/>
<keyword evidence="4" id="KW-1185">Reference proteome</keyword>
<keyword evidence="1" id="KW-0472">Membrane</keyword>
<gene>
    <name evidence="2" type="ORF">ARMA_2497</name>
    <name evidence="3" type="ORF">SE16_13955</name>
</gene>
<feature type="transmembrane region" description="Helical" evidence="1">
    <location>
        <begin position="297"/>
        <end position="318"/>
    </location>
</feature>
<reference evidence="3 5" key="2">
    <citation type="submission" date="2015-07" db="EMBL/GenBank/DDBJ databases">
        <title>Whole genome sequence of Ardenticatena maritima DSM 23922.</title>
        <authorList>
            <person name="Hemp J."/>
            <person name="Ward L.M."/>
            <person name="Pace L.A."/>
            <person name="Fischer W.W."/>
        </authorList>
    </citation>
    <scope>NUCLEOTIDE SEQUENCE [LARGE SCALE GENOMIC DNA]</scope>
    <source>
        <strain evidence="3 5">110S</strain>
    </source>
</reference>
<dbReference type="InParanoid" id="A0A0M9UDI9"/>
<feature type="transmembrane region" description="Helical" evidence="1">
    <location>
        <begin position="168"/>
        <end position="199"/>
    </location>
</feature>
<dbReference type="RefSeq" id="WP_054493821.1">
    <property type="nucleotide sequence ID" value="NZ_BBZA01000225.1"/>
</dbReference>